<dbReference type="CDD" id="cd00067">
    <property type="entry name" value="GAL4"/>
    <property type="match status" value="1"/>
</dbReference>
<dbReference type="GO" id="GO:0001228">
    <property type="term" value="F:DNA-binding transcription activator activity, RNA polymerase II-specific"/>
    <property type="evidence" value="ECO:0007669"/>
    <property type="project" value="TreeGrafter"/>
</dbReference>
<keyword evidence="2" id="KW-0238">DNA-binding</keyword>
<dbReference type="Proteomes" id="UP000234275">
    <property type="component" value="Unassembled WGS sequence"/>
</dbReference>
<evidence type="ECO:0000259" key="5">
    <source>
        <dbReference type="PROSITE" id="PS50048"/>
    </source>
</evidence>
<dbReference type="STRING" id="1392250.A0A2I2G3F4"/>
<dbReference type="InterPro" id="IPR053157">
    <property type="entry name" value="Sterol_Uptake_Regulator"/>
</dbReference>
<comment type="caution">
    <text evidence="6">The sequence shown here is derived from an EMBL/GenBank/DDBJ whole genome shotgun (WGS) entry which is preliminary data.</text>
</comment>
<evidence type="ECO:0000256" key="4">
    <source>
        <dbReference type="ARBA" id="ARBA00023242"/>
    </source>
</evidence>
<protein>
    <recommendedName>
        <fullName evidence="5">Zn(2)-C6 fungal-type domain-containing protein</fullName>
    </recommendedName>
</protein>
<feature type="domain" description="Zn(2)-C6 fungal-type" evidence="5">
    <location>
        <begin position="12"/>
        <end position="42"/>
    </location>
</feature>
<gene>
    <name evidence="6" type="ORF">P170DRAFT_315312</name>
</gene>
<dbReference type="GeneID" id="36550981"/>
<dbReference type="RefSeq" id="XP_024702706.1">
    <property type="nucleotide sequence ID" value="XM_024843281.1"/>
</dbReference>
<accession>A0A2I2G3F4</accession>
<dbReference type="AlphaFoldDB" id="A0A2I2G3F4"/>
<dbReference type="Gene3D" id="4.10.240.10">
    <property type="entry name" value="Zn(2)-C6 fungal-type DNA-binding domain"/>
    <property type="match status" value="1"/>
</dbReference>
<dbReference type="PROSITE" id="PS50048">
    <property type="entry name" value="ZN2_CY6_FUNGAL_2"/>
    <property type="match status" value="1"/>
</dbReference>
<dbReference type="PROSITE" id="PS00463">
    <property type="entry name" value="ZN2_CY6_FUNGAL_1"/>
    <property type="match status" value="1"/>
</dbReference>
<evidence type="ECO:0000256" key="1">
    <source>
        <dbReference type="ARBA" id="ARBA00023015"/>
    </source>
</evidence>
<organism evidence="6 7">
    <name type="scientific">Aspergillus steynii IBT 23096</name>
    <dbReference type="NCBI Taxonomy" id="1392250"/>
    <lineage>
        <taxon>Eukaryota</taxon>
        <taxon>Fungi</taxon>
        <taxon>Dikarya</taxon>
        <taxon>Ascomycota</taxon>
        <taxon>Pezizomycotina</taxon>
        <taxon>Eurotiomycetes</taxon>
        <taxon>Eurotiomycetidae</taxon>
        <taxon>Eurotiales</taxon>
        <taxon>Aspergillaceae</taxon>
        <taxon>Aspergillus</taxon>
        <taxon>Aspergillus subgen. Circumdati</taxon>
    </lineage>
</organism>
<reference evidence="6 7" key="1">
    <citation type="submission" date="2016-12" db="EMBL/GenBank/DDBJ databases">
        <title>The genomes of Aspergillus section Nigri reveals drivers in fungal speciation.</title>
        <authorList>
            <consortium name="DOE Joint Genome Institute"/>
            <person name="Vesth T.C."/>
            <person name="Nybo J."/>
            <person name="Theobald S."/>
            <person name="Brandl J."/>
            <person name="Frisvad J.C."/>
            <person name="Nielsen K.F."/>
            <person name="Lyhne E.K."/>
            <person name="Kogle M.E."/>
            <person name="Kuo A."/>
            <person name="Riley R."/>
            <person name="Clum A."/>
            <person name="Nolan M."/>
            <person name="Lipzen A."/>
            <person name="Salamov A."/>
            <person name="Henrissat B."/>
            <person name="Wiebenga A."/>
            <person name="De Vries R.P."/>
            <person name="Grigoriev I.V."/>
            <person name="Mortensen U.H."/>
            <person name="Andersen M.R."/>
            <person name="Baker S.E."/>
        </authorList>
    </citation>
    <scope>NUCLEOTIDE SEQUENCE [LARGE SCALE GENOMIC DNA]</scope>
    <source>
        <strain evidence="6 7">IBT 23096</strain>
    </source>
</reference>
<evidence type="ECO:0000313" key="7">
    <source>
        <dbReference type="Proteomes" id="UP000234275"/>
    </source>
</evidence>
<dbReference type="Pfam" id="PF00172">
    <property type="entry name" value="Zn_clus"/>
    <property type="match status" value="1"/>
</dbReference>
<evidence type="ECO:0000256" key="3">
    <source>
        <dbReference type="ARBA" id="ARBA00023163"/>
    </source>
</evidence>
<dbReference type="VEuPathDB" id="FungiDB:P170DRAFT_315312"/>
<keyword evidence="4" id="KW-0539">Nucleus</keyword>
<dbReference type="EMBL" id="MSFO01000006">
    <property type="protein sequence ID" value="PLB47404.1"/>
    <property type="molecule type" value="Genomic_DNA"/>
</dbReference>
<dbReference type="PANTHER" id="PTHR47784">
    <property type="entry name" value="STEROL UPTAKE CONTROL PROTEIN 2"/>
    <property type="match status" value="1"/>
</dbReference>
<keyword evidence="3" id="KW-0804">Transcription</keyword>
<dbReference type="SUPFAM" id="SSF57701">
    <property type="entry name" value="Zn2/Cys6 DNA-binding domain"/>
    <property type="match status" value="1"/>
</dbReference>
<feature type="non-terminal residue" evidence="6">
    <location>
        <position position="342"/>
    </location>
</feature>
<dbReference type="GO" id="GO:0003677">
    <property type="term" value="F:DNA binding"/>
    <property type="evidence" value="ECO:0007669"/>
    <property type="project" value="UniProtKB-KW"/>
</dbReference>
<dbReference type="OrthoDB" id="3031538at2759"/>
<dbReference type="GO" id="GO:0008270">
    <property type="term" value="F:zinc ion binding"/>
    <property type="evidence" value="ECO:0007669"/>
    <property type="project" value="InterPro"/>
</dbReference>
<dbReference type="InterPro" id="IPR036864">
    <property type="entry name" value="Zn2-C6_fun-type_DNA-bd_sf"/>
</dbReference>
<dbReference type="SMART" id="SM00066">
    <property type="entry name" value="GAL4"/>
    <property type="match status" value="1"/>
</dbReference>
<keyword evidence="1" id="KW-0805">Transcription regulation</keyword>
<name>A0A2I2G3F4_9EURO</name>
<dbReference type="PANTHER" id="PTHR47784:SF9">
    <property type="entry name" value="ZN(II)2CYS6 TRANSCRIPTION FACTOR (EUROFUNG)"/>
    <property type="match status" value="1"/>
</dbReference>
<evidence type="ECO:0000256" key="2">
    <source>
        <dbReference type="ARBA" id="ARBA00023125"/>
    </source>
</evidence>
<sequence>RQRRTHNKSRHGCRNCKLRRVKCDETKPRCAKCRSYGVLCDYAGPSLDLQLSQELKMPALVATDGSSSMELDAEGLARLMRFECRTIETAINVSSKPLVQRAMGSPSLMHAILAFTEVHDRYLQRRAPTTPGTRELYHASLGSSLFIRQLSSPIQADDRDTVWATATFLGILAFTSVPAMTVEDCWPLKEADLTWLCLSQTKMALWNLTNPMRSDSLFHDMSDEYIIMYSPRLNGWDGILSDVYQLCGLGPSSLHPHVDTNPYREAFKFLQGLYPESVETIVSRSHALVFISRMQPCFVKLLRARDPVALVLLALWYERAGKLIWWVRYRTLVEGPAICTYL</sequence>
<evidence type="ECO:0000313" key="6">
    <source>
        <dbReference type="EMBL" id="PLB47404.1"/>
    </source>
</evidence>
<dbReference type="InterPro" id="IPR001138">
    <property type="entry name" value="Zn2Cys6_DnaBD"/>
</dbReference>
<proteinExistence type="predicted"/>
<feature type="non-terminal residue" evidence="6">
    <location>
        <position position="1"/>
    </location>
</feature>
<keyword evidence="7" id="KW-1185">Reference proteome</keyword>